<feature type="compositionally biased region" description="Basic residues" evidence="4">
    <location>
        <begin position="8"/>
        <end position="23"/>
    </location>
</feature>
<comment type="similarity">
    <text evidence="2 3">Belongs to the peptidase S26 family.</text>
</comment>
<evidence type="ECO:0000259" key="5">
    <source>
        <dbReference type="Pfam" id="PF10502"/>
    </source>
</evidence>
<dbReference type="GO" id="GO:0006465">
    <property type="term" value="P:signal peptide processing"/>
    <property type="evidence" value="ECO:0007669"/>
    <property type="project" value="InterPro"/>
</dbReference>
<evidence type="ECO:0000256" key="3">
    <source>
        <dbReference type="RuleBase" id="RU362042"/>
    </source>
</evidence>
<dbReference type="SUPFAM" id="SSF51306">
    <property type="entry name" value="LexA/Signal peptidase"/>
    <property type="match status" value="1"/>
</dbReference>
<feature type="transmembrane region" description="Helical" evidence="3">
    <location>
        <begin position="48"/>
        <end position="70"/>
    </location>
</feature>
<comment type="caution">
    <text evidence="6">The sequence shown here is derived from an EMBL/GenBank/DDBJ whole genome shotgun (WGS) entry which is preliminary data.</text>
</comment>
<keyword evidence="3" id="KW-0812">Transmembrane</keyword>
<dbReference type="InterPro" id="IPR036286">
    <property type="entry name" value="LexA/Signal_pep-like_sf"/>
</dbReference>
<dbReference type="NCBIfam" id="TIGR02227">
    <property type="entry name" value="sigpep_I_bact"/>
    <property type="match status" value="1"/>
</dbReference>
<evidence type="ECO:0000313" key="6">
    <source>
        <dbReference type="EMBL" id="RGK42160.1"/>
    </source>
</evidence>
<gene>
    <name evidence="6" type="primary">lepB</name>
    <name evidence="6" type="ORF">DXD17_02045</name>
</gene>
<keyword evidence="3" id="KW-0645">Protease</keyword>
<dbReference type="AlphaFoldDB" id="A0A3E4LXG0"/>
<dbReference type="GO" id="GO:0004252">
    <property type="term" value="F:serine-type endopeptidase activity"/>
    <property type="evidence" value="ECO:0007669"/>
    <property type="project" value="InterPro"/>
</dbReference>
<dbReference type="InterPro" id="IPR019533">
    <property type="entry name" value="Peptidase_S26"/>
</dbReference>
<keyword evidence="3" id="KW-0472">Membrane</keyword>
<dbReference type="InterPro" id="IPR000223">
    <property type="entry name" value="Pept_S26A_signal_pept_1"/>
</dbReference>
<dbReference type="GO" id="GO:0005886">
    <property type="term" value="C:plasma membrane"/>
    <property type="evidence" value="ECO:0007669"/>
    <property type="project" value="UniProtKB-SubCell"/>
</dbReference>
<dbReference type="Gene3D" id="2.10.109.10">
    <property type="entry name" value="Umud Fragment, subunit A"/>
    <property type="match status" value="1"/>
</dbReference>
<dbReference type="PANTHER" id="PTHR43390:SF1">
    <property type="entry name" value="CHLOROPLAST PROCESSING PEPTIDASE"/>
    <property type="match status" value="1"/>
</dbReference>
<accession>A0A3E4LXG0</accession>
<dbReference type="EMBL" id="QSQN01000004">
    <property type="protein sequence ID" value="RGK42160.1"/>
    <property type="molecule type" value="Genomic_DNA"/>
</dbReference>
<dbReference type="GO" id="GO:0009003">
    <property type="term" value="F:signal peptidase activity"/>
    <property type="evidence" value="ECO:0007669"/>
    <property type="project" value="UniProtKB-EC"/>
</dbReference>
<dbReference type="CDD" id="cd06530">
    <property type="entry name" value="S26_SPase_I"/>
    <property type="match status" value="1"/>
</dbReference>
<comment type="subcellular location">
    <subcellularLocation>
        <location evidence="1">Cell membrane</location>
        <topology evidence="1">Single-pass type II membrane protein</topology>
    </subcellularLocation>
    <subcellularLocation>
        <location evidence="3">Membrane</location>
        <topology evidence="3">Single-pass type II membrane protein</topology>
    </subcellularLocation>
</comment>
<evidence type="ECO:0000256" key="2">
    <source>
        <dbReference type="ARBA" id="ARBA00009370"/>
    </source>
</evidence>
<organism evidence="6 7">
    <name type="scientific">[Ruminococcus] lactaris</name>
    <dbReference type="NCBI Taxonomy" id="46228"/>
    <lineage>
        <taxon>Bacteria</taxon>
        <taxon>Bacillati</taxon>
        <taxon>Bacillota</taxon>
        <taxon>Clostridia</taxon>
        <taxon>Lachnospirales</taxon>
        <taxon>Lachnospiraceae</taxon>
        <taxon>Mediterraneibacter</taxon>
    </lineage>
</organism>
<dbReference type="PANTHER" id="PTHR43390">
    <property type="entry name" value="SIGNAL PEPTIDASE I"/>
    <property type="match status" value="1"/>
</dbReference>
<evidence type="ECO:0000313" key="7">
    <source>
        <dbReference type="Proteomes" id="UP000260793"/>
    </source>
</evidence>
<feature type="domain" description="Peptidase S26" evidence="5">
    <location>
        <begin position="50"/>
        <end position="204"/>
    </location>
</feature>
<keyword evidence="3" id="KW-1133">Transmembrane helix</keyword>
<reference evidence="6 7" key="1">
    <citation type="submission" date="2018-08" db="EMBL/GenBank/DDBJ databases">
        <title>A genome reference for cultivated species of the human gut microbiota.</title>
        <authorList>
            <person name="Zou Y."/>
            <person name="Xue W."/>
            <person name="Luo G."/>
        </authorList>
    </citation>
    <scope>NUCLEOTIDE SEQUENCE [LARGE SCALE GENOMIC DNA]</scope>
    <source>
        <strain evidence="6 7">TF11-7</strain>
    </source>
</reference>
<dbReference type="Pfam" id="PF10502">
    <property type="entry name" value="Peptidase_S26"/>
    <property type="match status" value="1"/>
</dbReference>
<comment type="catalytic activity">
    <reaction evidence="3">
        <text>Cleavage of hydrophobic, N-terminal signal or leader sequences from secreted and periplasmic proteins.</text>
        <dbReference type="EC" id="3.4.21.89"/>
    </reaction>
</comment>
<name>A0A3E4LXG0_9FIRM</name>
<keyword evidence="3 6" id="KW-0378">Hydrolase</keyword>
<dbReference type="RefSeq" id="WP_117687651.1">
    <property type="nucleotide sequence ID" value="NZ_CAUFBW010000028.1"/>
</dbReference>
<evidence type="ECO:0000256" key="1">
    <source>
        <dbReference type="ARBA" id="ARBA00004401"/>
    </source>
</evidence>
<sequence length="218" mass="24561">MGQEINFRRQRGGKKRKVKKKKNHLKFEDNKKKLKFEKKKNPRLIRQIIIWAAEIAGACAVAVLLVAFFGHRISNSGDAMTPSIRNGEVVLVDRLVIDMKELSRGQIVAFRPNGNQEVHFYIRRVAGLPGETVQIKEGKLYIDGEELKSYEYVSEIRDAGIAAEPVKLGADEYFLLGDNPQGGEDSRSSDIGIVKKDDLYGKVWFNTTSGDHFGIVKK</sequence>
<protein>
    <recommendedName>
        <fullName evidence="3">Signal peptidase I</fullName>
        <ecNumber evidence="3">3.4.21.89</ecNumber>
    </recommendedName>
</protein>
<dbReference type="EC" id="3.4.21.89" evidence="3"/>
<evidence type="ECO:0000256" key="4">
    <source>
        <dbReference type="SAM" id="MobiDB-lite"/>
    </source>
</evidence>
<dbReference type="Proteomes" id="UP000260793">
    <property type="component" value="Unassembled WGS sequence"/>
</dbReference>
<feature type="region of interest" description="Disordered" evidence="4">
    <location>
        <begin position="1"/>
        <end position="23"/>
    </location>
</feature>
<dbReference type="PRINTS" id="PR00727">
    <property type="entry name" value="LEADERPTASE"/>
</dbReference>
<proteinExistence type="inferred from homology"/>